<dbReference type="Gene3D" id="2.180.10.10">
    <property type="entry name" value="RHS repeat-associated core"/>
    <property type="match status" value="1"/>
</dbReference>
<dbReference type="Proteomes" id="UP001165439">
    <property type="component" value="Unassembled WGS sequence"/>
</dbReference>
<comment type="caution">
    <text evidence="1">The sequence shown here is derived from an EMBL/GenBank/DDBJ whole genome shotgun (WGS) entry which is preliminary data.</text>
</comment>
<evidence type="ECO:0000313" key="1">
    <source>
        <dbReference type="EMBL" id="MDM3956479.1"/>
    </source>
</evidence>
<protein>
    <submittedName>
        <fullName evidence="1">RHS repeat-associated core domain-containing protein</fullName>
    </submittedName>
</protein>
<gene>
    <name evidence="1" type="ORF">LU674_029850</name>
</gene>
<dbReference type="AlphaFoldDB" id="A0AAW7HRX9"/>
<accession>A0AAW7HRX9</accession>
<dbReference type="RefSeq" id="WP_010951676.1">
    <property type="nucleotide sequence ID" value="NZ_JAJSQD020000001.1"/>
</dbReference>
<reference evidence="1" key="1">
    <citation type="submission" date="2023-06" db="EMBL/GenBank/DDBJ databases">
        <title>MBL-encoding genomic islands in Pseudomonas spp. in Poland.</title>
        <authorList>
            <person name="Urbanowicz P."/>
            <person name="Izdebski R."/>
            <person name="Biedrzycka M."/>
            <person name="Gniadkowski M."/>
        </authorList>
    </citation>
    <scope>NUCLEOTIDE SEQUENCE</scope>
    <source>
        <strain evidence="1">NMI5768_13</strain>
    </source>
</reference>
<evidence type="ECO:0000313" key="2">
    <source>
        <dbReference type="Proteomes" id="UP001165439"/>
    </source>
</evidence>
<dbReference type="EMBL" id="JAJSRF020000001">
    <property type="protein sequence ID" value="MDM3956479.1"/>
    <property type="molecule type" value="Genomic_DNA"/>
</dbReference>
<sequence>MTTCLLDIDQQQSVLGAGYHEPRAYSPYGGMRVVPVSALAFCGQHLDPLTGSYPLGNGHRFYRPSLRRFISPDVLSPFGKGGLNAYAYCQGDPVNFADPSGRFPAIIAPVRNLVTGVINLGISAVKMYRNYRTGRDFALNSGYPASRSGVFTYGTSEHAVARWSVADKVVSAAGGISASLSIGTATARLITPESEVLAWVDFGVASFATVLSAYELYGLATSSAERRYPIQPVAYEIRTGVQP</sequence>
<dbReference type="NCBIfam" id="TIGR03696">
    <property type="entry name" value="Rhs_assc_core"/>
    <property type="match status" value="1"/>
</dbReference>
<proteinExistence type="predicted"/>
<organism evidence="1 2">
    <name type="scientific">Pseudomonas alloputida</name>
    <dbReference type="NCBI Taxonomy" id="1940621"/>
    <lineage>
        <taxon>Bacteria</taxon>
        <taxon>Pseudomonadati</taxon>
        <taxon>Pseudomonadota</taxon>
        <taxon>Gammaproteobacteria</taxon>
        <taxon>Pseudomonadales</taxon>
        <taxon>Pseudomonadaceae</taxon>
        <taxon>Pseudomonas</taxon>
    </lineage>
</organism>
<dbReference type="SUPFAM" id="SSF56399">
    <property type="entry name" value="ADP-ribosylation"/>
    <property type="match status" value="1"/>
</dbReference>
<name>A0AAW7HRX9_9PSED</name>
<dbReference type="InterPro" id="IPR022385">
    <property type="entry name" value="Rhs_assc_core"/>
</dbReference>